<dbReference type="KEGG" id="cpv:cgd2_2690"/>
<dbReference type="GO" id="GO:0000785">
    <property type="term" value="C:chromatin"/>
    <property type="evidence" value="ECO:0007669"/>
    <property type="project" value="TreeGrafter"/>
</dbReference>
<dbReference type="PRINTS" id="PR00503">
    <property type="entry name" value="BROMODOMAIN"/>
</dbReference>
<dbReference type="GO" id="GO:0005634">
    <property type="term" value="C:nucleus"/>
    <property type="evidence" value="ECO:0007669"/>
    <property type="project" value="TreeGrafter"/>
</dbReference>
<dbReference type="PROSITE" id="PS50014">
    <property type="entry name" value="BROMODOMAIN_2"/>
    <property type="match status" value="1"/>
</dbReference>
<dbReference type="GeneID" id="3373550"/>
<sequence length="205" mass="24231">MIMEDYSREYSEVLLQLKELQDSEAFLEPVNWKKLGLDDYPDIVKNPMDLKTIGKKIKANFYTKAEQFWADIDLIWHNCQLYNHESSEVYQQSIRMQDAANNLRDMLFPSISKKINKRKYEYDSHTESEDEDSSNILKKTLLCQRMSRLSPELLALVVRHIYSQDQQIIQHSGEHKFSIDIDFMNNQLFSTTSALTKRLLRLQLS</sequence>
<dbReference type="SUPFAM" id="SSF47370">
    <property type="entry name" value="Bromodomain"/>
    <property type="match status" value="1"/>
</dbReference>
<dbReference type="GO" id="GO:0006355">
    <property type="term" value="P:regulation of DNA-templated transcription"/>
    <property type="evidence" value="ECO:0007669"/>
    <property type="project" value="TreeGrafter"/>
</dbReference>
<name>A3FQ86_CRYPI</name>
<keyword evidence="1 2" id="KW-0103">Bromodomain</keyword>
<dbReference type="OrthoDB" id="21449at2759"/>
<evidence type="ECO:0007829" key="6">
    <source>
        <dbReference type="PDB" id="6CW0"/>
    </source>
</evidence>
<dbReference type="InterPro" id="IPR001487">
    <property type="entry name" value="Bromodomain"/>
</dbReference>
<dbReference type="Proteomes" id="UP000006726">
    <property type="component" value="Chromosome 2"/>
</dbReference>
<feature type="domain" description="Bromo" evidence="3">
    <location>
        <begin position="18"/>
        <end position="90"/>
    </location>
</feature>
<dbReference type="PDB" id="6CW0">
    <property type="method" value="X-ray"/>
    <property type="resolution" value="1.38 A"/>
    <property type="chains" value="A/B=3-107"/>
</dbReference>
<protein>
    <recommendedName>
        <fullName evidence="3">Bromo domain-containing protein</fullName>
    </recommendedName>
</protein>
<evidence type="ECO:0000256" key="2">
    <source>
        <dbReference type="PROSITE-ProRule" id="PRU00035"/>
    </source>
</evidence>
<dbReference type="InterPro" id="IPR050935">
    <property type="entry name" value="Bromo_chromatin_reader"/>
</dbReference>
<keyword evidence="6" id="KW-0002">3D-structure</keyword>
<evidence type="ECO:0000259" key="3">
    <source>
        <dbReference type="PROSITE" id="PS50014"/>
    </source>
</evidence>
<gene>
    <name evidence="4" type="ORF">cgd2_2690</name>
</gene>
<organism evidence="4 5">
    <name type="scientific">Cryptosporidium parvum (strain Iowa II)</name>
    <dbReference type="NCBI Taxonomy" id="353152"/>
    <lineage>
        <taxon>Eukaryota</taxon>
        <taxon>Sar</taxon>
        <taxon>Alveolata</taxon>
        <taxon>Apicomplexa</taxon>
        <taxon>Conoidasida</taxon>
        <taxon>Coccidia</taxon>
        <taxon>Eucoccidiorida</taxon>
        <taxon>Eimeriorina</taxon>
        <taxon>Cryptosporidiidae</taxon>
        <taxon>Cryptosporidium</taxon>
    </lineage>
</organism>
<proteinExistence type="evidence at protein level"/>
<dbReference type="RefSeq" id="XP_001388222.1">
    <property type="nucleotide sequence ID" value="XM_001388185.1"/>
</dbReference>
<evidence type="ECO:0000256" key="1">
    <source>
        <dbReference type="ARBA" id="ARBA00023117"/>
    </source>
</evidence>
<dbReference type="EMBL" id="AAEE01000005">
    <property type="protein sequence ID" value="EAZ51395.1"/>
    <property type="molecule type" value="Genomic_DNA"/>
</dbReference>
<reference evidence="6" key="2">
    <citation type="submission" date="2018-03" db="PDB data bank">
        <title>Crystal structure of Cryptosporidium parvum bromodomain cgd2_2690.</title>
        <authorList>
            <consortium name="Structural Genomics Consortium (SGC)"/>
            <person name="Lin L."/>
            <person name="Dong A."/>
            <person name="Bountra C."/>
            <person name="Arrowsmith C.H."/>
            <person name="Edwards A.M."/>
            <person name="Hui R."/>
        </authorList>
    </citation>
    <scope>X-RAY CRYSTALLOGRAPHY (1.38 ANGSTROMS) OF 3-107</scope>
</reference>
<dbReference type="SMART" id="SM00297">
    <property type="entry name" value="BROMO"/>
    <property type="match status" value="1"/>
</dbReference>
<accession>A3FQ86</accession>
<dbReference type="Gene3D" id="1.20.920.10">
    <property type="entry name" value="Bromodomain-like"/>
    <property type="match status" value="1"/>
</dbReference>
<dbReference type="PANTHER" id="PTHR22880:SF225">
    <property type="entry name" value="BROMODOMAIN-CONTAINING PROTEIN BET-1-RELATED"/>
    <property type="match status" value="1"/>
</dbReference>
<dbReference type="PANTHER" id="PTHR22880">
    <property type="entry name" value="FALZ-RELATED BROMODOMAIN-CONTAINING PROTEINS"/>
    <property type="match status" value="1"/>
</dbReference>
<dbReference type="STRING" id="353152.A3FQ86"/>
<comment type="caution">
    <text evidence="4">The sequence shown here is derived from an EMBL/GenBank/DDBJ whole genome shotgun (WGS) entry which is preliminary data.</text>
</comment>
<dbReference type="SMR" id="A3FQ86"/>
<dbReference type="PDBsum" id="6CW0"/>
<evidence type="ECO:0000313" key="5">
    <source>
        <dbReference type="Proteomes" id="UP000006726"/>
    </source>
</evidence>
<dbReference type="Pfam" id="PF00439">
    <property type="entry name" value="Bromodomain"/>
    <property type="match status" value="1"/>
</dbReference>
<dbReference type="InParanoid" id="A3FQ86"/>
<reference evidence="4 5" key="1">
    <citation type="journal article" date="2004" name="Science">
        <title>Complete genome sequence of the apicomplexan, Cryptosporidium parvum.</title>
        <authorList>
            <person name="Abrahamsen M.S."/>
            <person name="Templeton T.J."/>
            <person name="Enomoto S."/>
            <person name="Abrahante J.E."/>
            <person name="Zhu G."/>
            <person name="Lancto C.A."/>
            <person name="Deng M."/>
            <person name="Liu C."/>
            <person name="Widmer G."/>
            <person name="Tzipori S."/>
            <person name="Buck G.A."/>
            <person name="Xu P."/>
            <person name="Bankier A.T."/>
            <person name="Dear P.H."/>
            <person name="Konfortov B.A."/>
            <person name="Spriggs H.F."/>
            <person name="Iyer L."/>
            <person name="Anantharaman V."/>
            <person name="Aravind L."/>
            <person name="Kapur V."/>
        </authorList>
    </citation>
    <scope>NUCLEOTIDE SEQUENCE [LARGE SCALE GENOMIC DNA]</scope>
    <source>
        <strain evidence="5">Iowa II</strain>
    </source>
</reference>
<dbReference type="AlphaFoldDB" id="A3FQ86"/>
<evidence type="ECO:0000313" key="4">
    <source>
        <dbReference type="EMBL" id="EAZ51395.1"/>
    </source>
</evidence>
<dbReference type="CDD" id="cd04369">
    <property type="entry name" value="Bromodomain"/>
    <property type="match status" value="1"/>
</dbReference>
<dbReference type="GO" id="GO:0006338">
    <property type="term" value="P:chromatin remodeling"/>
    <property type="evidence" value="ECO:0007669"/>
    <property type="project" value="TreeGrafter"/>
</dbReference>
<keyword evidence="5" id="KW-1185">Reference proteome</keyword>
<dbReference type="InterPro" id="IPR036427">
    <property type="entry name" value="Bromodomain-like_sf"/>
</dbReference>